<feature type="domain" description="Cadherin" evidence="15">
    <location>
        <begin position="1161"/>
        <end position="1267"/>
    </location>
</feature>
<evidence type="ECO:0000256" key="13">
    <source>
        <dbReference type="PROSITE-ProRule" id="PRU00043"/>
    </source>
</evidence>
<keyword evidence="10 14" id="KW-0472">Membrane</keyword>
<dbReference type="InterPro" id="IPR002126">
    <property type="entry name" value="Cadherin-like_dom"/>
</dbReference>
<dbReference type="FunFam" id="2.60.40.60:FF:000058">
    <property type="entry name" value="FAT atypical cadherin 3"/>
    <property type="match status" value="1"/>
</dbReference>
<feature type="domain" description="Cadherin" evidence="15">
    <location>
        <begin position="1299"/>
        <end position="1390"/>
    </location>
</feature>
<comment type="caution">
    <text evidence="16">The sequence shown here is derived from an EMBL/GenBank/DDBJ whole genome shotgun (WGS) entry which is preliminary data.</text>
</comment>
<dbReference type="InterPro" id="IPR039808">
    <property type="entry name" value="Cadherin"/>
</dbReference>
<dbReference type="PROSITE" id="PS00232">
    <property type="entry name" value="CADHERIN_1"/>
    <property type="match status" value="4"/>
</dbReference>
<dbReference type="OrthoDB" id="9990384at2759"/>
<dbReference type="PROSITE" id="PS51257">
    <property type="entry name" value="PROKAR_LIPOPROTEIN"/>
    <property type="match status" value="1"/>
</dbReference>
<evidence type="ECO:0000256" key="12">
    <source>
        <dbReference type="ARBA" id="ARBA00059331"/>
    </source>
</evidence>
<evidence type="ECO:0000256" key="5">
    <source>
        <dbReference type="ARBA" id="ARBA00022729"/>
    </source>
</evidence>
<accession>A0A1D2MQG8</accession>
<dbReference type="SMART" id="SM00112">
    <property type="entry name" value="CA"/>
    <property type="match status" value="13"/>
</dbReference>
<organism evidence="16 17">
    <name type="scientific">Orchesella cincta</name>
    <name type="common">Springtail</name>
    <name type="synonym">Podura cincta</name>
    <dbReference type="NCBI Taxonomy" id="48709"/>
    <lineage>
        <taxon>Eukaryota</taxon>
        <taxon>Metazoa</taxon>
        <taxon>Ecdysozoa</taxon>
        <taxon>Arthropoda</taxon>
        <taxon>Hexapoda</taxon>
        <taxon>Collembola</taxon>
        <taxon>Entomobryomorpha</taxon>
        <taxon>Entomobryoidea</taxon>
        <taxon>Orchesellidae</taxon>
        <taxon>Orchesellinae</taxon>
        <taxon>Orchesella</taxon>
    </lineage>
</organism>
<feature type="domain" description="Cadherin" evidence="15">
    <location>
        <begin position="629"/>
        <end position="726"/>
    </location>
</feature>
<dbReference type="EMBL" id="LJIJ01000716">
    <property type="protein sequence ID" value="ODM95064.1"/>
    <property type="molecule type" value="Genomic_DNA"/>
</dbReference>
<dbReference type="PANTHER" id="PTHR24027">
    <property type="entry name" value="CADHERIN-23"/>
    <property type="match status" value="1"/>
</dbReference>
<dbReference type="STRING" id="48709.A0A1D2MQG8"/>
<dbReference type="GO" id="GO:0007156">
    <property type="term" value="P:homophilic cell adhesion via plasma membrane adhesion molecules"/>
    <property type="evidence" value="ECO:0007669"/>
    <property type="project" value="InterPro"/>
</dbReference>
<dbReference type="GO" id="GO:0008013">
    <property type="term" value="F:beta-catenin binding"/>
    <property type="evidence" value="ECO:0007669"/>
    <property type="project" value="TreeGrafter"/>
</dbReference>
<feature type="domain" description="Cadherin" evidence="15">
    <location>
        <begin position="730"/>
        <end position="837"/>
    </location>
</feature>
<feature type="transmembrane region" description="Helical" evidence="14">
    <location>
        <begin position="1742"/>
        <end position="1767"/>
    </location>
</feature>
<keyword evidence="17" id="KW-1185">Reference proteome</keyword>
<dbReference type="GO" id="GO:0016477">
    <property type="term" value="P:cell migration"/>
    <property type="evidence" value="ECO:0007669"/>
    <property type="project" value="TreeGrafter"/>
</dbReference>
<dbReference type="GO" id="GO:0005509">
    <property type="term" value="F:calcium ion binding"/>
    <property type="evidence" value="ECO:0007669"/>
    <property type="project" value="UniProtKB-UniRule"/>
</dbReference>
<feature type="domain" description="Cadherin" evidence="15">
    <location>
        <begin position="1391"/>
        <end position="1512"/>
    </location>
</feature>
<keyword evidence="4 14" id="KW-0812">Transmembrane</keyword>
<evidence type="ECO:0000256" key="2">
    <source>
        <dbReference type="ARBA" id="ARBA00022475"/>
    </source>
</evidence>
<evidence type="ECO:0000256" key="11">
    <source>
        <dbReference type="ARBA" id="ARBA00023157"/>
    </source>
</evidence>
<feature type="domain" description="Cadherin" evidence="15">
    <location>
        <begin position="399"/>
        <end position="512"/>
    </location>
</feature>
<evidence type="ECO:0000256" key="14">
    <source>
        <dbReference type="SAM" id="Phobius"/>
    </source>
</evidence>
<evidence type="ECO:0000256" key="6">
    <source>
        <dbReference type="ARBA" id="ARBA00022737"/>
    </source>
</evidence>
<dbReference type="FunFam" id="2.60.40.60:FF:000266">
    <property type="entry name" value="Cadherin 23"/>
    <property type="match status" value="1"/>
</dbReference>
<dbReference type="PRINTS" id="PR00205">
    <property type="entry name" value="CADHERIN"/>
</dbReference>
<dbReference type="CDD" id="cd11304">
    <property type="entry name" value="Cadherin_repeat"/>
    <property type="match status" value="13"/>
</dbReference>
<keyword evidence="2" id="KW-1003">Cell membrane</keyword>
<feature type="domain" description="Cadherin" evidence="15">
    <location>
        <begin position="1513"/>
        <end position="1637"/>
    </location>
</feature>
<keyword evidence="11" id="KW-1015">Disulfide bond</keyword>
<dbReference type="FunFam" id="2.60.40.60:FF:000015">
    <property type="entry name" value="FAT atypical cadherin 1"/>
    <property type="match status" value="1"/>
</dbReference>
<protein>
    <submittedName>
        <fullName evidence="16">Cadherin-87A</fullName>
    </submittedName>
</protein>
<dbReference type="Pfam" id="PF00028">
    <property type="entry name" value="Cadherin"/>
    <property type="match status" value="7"/>
</dbReference>
<dbReference type="Proteomes" id="UP000094527">
    <property type="component" value="Unassembled WGS sequence"/>
</dbReference>
<keyword evidence="8" id="KW-0130">Cell adhesion</keyword>
<feature type="domain" description="Cadherin" evidence="15">
    <location>
        <begin position="282"/>
        <end position="398"/>
    </location>
</feature>
<dbReference type="PROSITE" id="PS50268">
    <property type="entry name" value="CADHERIN_2"/>
    <property type="match status" value="14"/>
</dbReference>
<feature type="domain" description="Cadherin" evidence="15">
    <location>
        <begin position="955"/>
        <end position="1055"/>
    </location>
</feature>
<evidence type="ECO:0000256" key="4">
    <source>
        <dbReference type="ARBA" id="ARBA00022692"/>
    </source>
</evidence>
<feature type="domain" description="Cadherin" evidence="15">
    <location>
        <begin position="513"/>
        <end position="629"/>
    </location>
</feature>
<feature type="domain" description="Cadherin" evidence="15">
    <location>
        <begin position="834"/>
        <end position="956"/>
    </location>
</feature>
<dbReference type="GO" id="GO:0045296">
    <property type="term" value="F:cadherin binding"/>
    <property type="evidence" value="ECO:0007669"/>
    <property type="project" value="TreeGrafter"/>
</dbReference>
<feature type="domain" description="Cadherin" evidence="15">
    <location>
        <begin position="1056"/>
        <end position="1160"/>
    </location>
</feature>
<keyword evidence="3" id="KW-0245">EGF-like domain</keyword>
<dbReference type="FunFam" id="2.60.40.60:FF:000098">
    <property type="entry name" value="cadherin-23 isoform X1"/>
    <property type="match status" value="1"/>
</dbReference>
<evidence type="ECO:0000313" key="17">
    <source>
        <dbReference type="Proteomes" id="UP000094527"/>
    </source>
</evidence>
<comment type="subcellular location">
    <subcellularLocation>
        <location evidence="1">Cell membrane</location>
        <topology evidence="1">Single-pass type I membrane protein</topology>
    </subcellularLocation>
</comment>
<proteinExistence type="predicted"/>
<dbReference type="InterPro" id="IPR020894">
    <property type="entry name" value="Cadherin_CS"/>
</dbReference>
<keyword evidence="7 13" id="KW-0106">Calcium</keyword>
<dbReference type="SUPFAM" id="SSF49313">
    <property type="entry name" value="Cadherin-like"/>
    <property type="match status" value="14"/>
</dbReference>
<evidence type="ECO:0000259" key="15">
    <source>
        <dbReference type="PROSITE" id="PS50268"/>
    </source>
</evidence>
<comment type="function">
    <text evidence="12">Cadherins are calcium-dependent cell adhesion proteins. They preferentially interact with themselves in a homophilic manner in connecting cells.</text>
</comment>
<gene>
    <name evidence="16" type="ORF">Ocin01_11608</name>
</gene>
<evidence type="ECO:0000256" key="8">
    <source>
        <dbReference type="ARBA" id="ARBA00022889"/>
    </source>
</evidence>
<evidence type="ECO:0000256" key="1">
    <source>
        <dbReference type="ARBA" id="ARBA00004251"/>
    </source>
</evidence>
<dbReference type="GO" id="GO:0016342">
    <property type="term" value="C:catenin complex"/>
    <property type="evidence" value="ECO:0007669"/>
    <property type="project" value="TreeGrafter"/>
</dbReference>
<evidence type="ECO:0000256" key="9">
    <source>
        <dbReference type="ARBA" id="ARBA00022989"/>
    </source>
</evidence>
<evidence type="ECO:0000256" key="3">
    <source>
        <dbReference type="ARBA" id="ARBA00022536"/>
    </source>
</evidence>
<sequence length="1910" mass="212492">MKETKPWKWRQFAASNTLRFLVTIFIHGILITGCHANLPPYFTDDMNNHVIPENTPVGTPVYTLKGVDPEASTLRYGIMGTDKLAVDDRTGIITVAKPIDREVCEKIITFLIILYSSYTAILIVSTMDRLKVTVTLEDVVGDGKGENNIVSLPISLTISDINDNPPIWQNQSSFESLEIVEDTRVGNKILSIDVRDPDLTGMSLSVNCTASLQSPEACDYFHIEVKEATAGVLHGEMRLAKKLDYNKRSMYQFVLSASDGEHNSNVGVLIRIKDVQNTPPLFTGAMAGRVMEDSPVGTLVMVIQARDGDLGKPREVRLSLLSNPGDAFQLDGKTGHLTTTRPIDREVLGSVLMLQVKAQEIPITDEQSITSQADIDRLETYANMTVLIDDVNDYAPKFNSKEYATEISENIPIGTPLPELDMTITDEDTGTFADFTLKIDGPLSELFDIQPKFATGHVRPVIRVKKAFDYENPNERKFLLLIVAQNTDEPELFSTATVAVSIVDENDQKPLFDRDVYSIVVPESAKPGTKIGQITADDPDSNEFGKEGLVYQVVGTGYKKFRVNNHTGEIFVADCEEFKKGENCLDHETQKSYDLLYMASDMLKAEGYLRSIVPLQIIVSDSNDNAPYFENEYSRVIPEDTLVFEPRFFIMARDEDKTAVLTYKILNGSALPNFKIDENTAELLVKSERLPPGNYSFIVEASDGLFEARTKVRIAVTDINNHHPTFTEQTLSRRILTIPEDTEVGSVVLQMKAVDHDLNDNGVIRYVIDKGAYGYFEIAEETGELVLAKELDNDVVPHFDLLITAHDLGTPSMRTSTAVQINVGDVYVRLPKIAPVMQRAQVSESAEIGEVATIITTNADDLNLSVENLDLRFQFVEPVEARNLDNKVIHNFTAMHNWFQIDNEGKVIVSDALIRELVTTINFTVMVSSDKARPGVSHFGTLLLTIFEVNDFPPKVEDLEIETFEELPPGMGILTLEAEDPEGGQISGYYIEQGKEYFSVDNKTGEIKVAGRLDFEDKPIYNLTVVVADSGVPQLSSTATIMVSLLNINDNNPKFNETEYEASIPENAQEGTYVTTVFATDPDIDDVITYEIEPSDYSSAFSINRLGEIKVSKEGVGMLDREGMANPHVTLRVKANDTERSGYTSVRITILDVNDNWPRFEQKSYQITVHAPLTAMQEIIKVTANGGDLEETDDMNYKIISGNDEGIFEIDRSTGIIRASQAFEKSGEFRLVVEITDKDEINAVPDHYDQAGVLIQILPGNFRKPEFLFPNKVNSTLVALESDLAEIDKFSNGDYSKVIGQLSAFDPDEGEAGKIQFYIKNGENFVTETDYFRIETESGKIHQIRPLDREEMNKYDLVVVAKDGGVPVSTQSQHVLTIMIEDIDDHKPVFQKKHYNFSVKENSLENTFIGQVKALDQDEGKNAQIFYFLVSDETNRLLNDDFRVDIKTGMIHTNAVLDRERIENYLLYIRASPSPIISKSLETMSPEDYKDNPSVATINVTVLDENDNGPRFPEKQYYAAINSDAEPGREILTFDSVDFDSTSPVQYSLLGANLILDDFKSGGSVVPSPFRVDPNSGRLTISATAMRQYAGGNNRFQVKVGVRETIPPYHSDSTLVHVWVVEDTQETVLTLKQPPKEMVTEQLVDTLRNITGNMVLVTKITPHVTEDNTVNKEWSDVYVTAVEKKSLQTVAVSQFLQALDLGYDRLRGDETQILLHSAVPAVPTAETSGEYYFNGRETFDTAFAGLVALIALLCMGLAAILAVCCCLNKMTADSEKSSNLHGPGMKYPLNPNGSIPGTPLGIRHQQGDMIEDLATDNPLWIDHKMKTYEEQELTMQVASELDNSNGSIDDGDGLEELEDGLLTMSVVEKNMPARQQSPQFSHAYATLHPHPTDSYDNLNILGEDTVAVHL</sequence>
<keyword evidence="5" id="KW-0732">Signal</keyword>
<evidence type="ECO:0000256" key="10">
    <source>
        <dbReference type="ARBA" id="ARBA00023136"/>
    </source>
</evidence>
<feature type="domain" description="Cadherin" evidence="15">
    <location>
        <begin position="171"/>
        <end position="282"/>
    </location>
</feature>
<feature type="domain" description="Cadherin" evidence="15">
    <location>
        <begin position="51"/>
        <end position="168"/>
    </location>
</feature>
<evidence type="ECO:0000313" key="16">
    <source>
        <dbReference type="EMBL" id="ODM95064.1"/>
    </source>
</evidence>
<dbReference type="PANTHER" id="PTHR24027:SF422">
    <property type="entry name" value="CADHERIN DOMAIN-CONTAINING PROTEIN"/>
    <property type="match status" value="1"/>
</dbReference>
<keyword evidence="9 14" id="KW-1133">Transmembrane helix</keyword>
<dbReference type="InterPro" id="IPR015919">
    <property type="entry name" value="Cadherin-like_sf"/>
</dbReference>
<dbReference type="OMA" id="HIRREWC"/>
<keyword evidence="6" id="KW-0677">Repeat</keyword>
<name>A0A1D2MQG8_ORCCI</name>
<dbReference type="Gene3D" id="2.60.40.60">
    <property type="entry name" value="Cadherins"/>
    <property type="match status" value="14"/>
</dbReference>
<reference evidence="16 17" key="1">
    <citation type="journal article" date="2016" name="Genome Biol. Evol.">
        <title>Gene Family Evolution Reflects Adaptation to Soil Environmental Stressors in the Genome of the Collembolan Orchesella cincta.</title>
        <authorList>
            <person name="Faddeeva-Vakhrusheva A."/>
            <person name="Derks M.F."/>
            <person name="Anvar S.Y."/>
            <person name="Agamennone V."/>
            <person name="Suring W."/>
            <person name="Smit S."/>
            <person name="van Straalen N.M."/>
            <person name="Roelofs D."/>
        </authorList>
    </citation>
    <scope>NUCLEOTIDE SEQUENCE [LARGE SCALE GENOMIC DNA]</scope>
    <source>
        <tissue evidence="16">Mixed pool</tissue>
    </source>
</reference>
<evidence type="ECO:0000256" key="7">
    <source>
        <dbReference type="ARBA" id="ARBA00022837"/>
    </source>
</evidence>